<dbReference type="InterPro" id="IPR011989">
    <property type="entry name" value="ARM-like"/>
</dbReference>
<reference evidence="2" key="1">
    <citation type="submission" date="2016-10" db="EMBL/GenBank/DDBJ databases">
        <authorList>
            <person name="Varghese N."/>
            <person name="Submissions S."/>
        </authorList>
    </citation>
    <scope>NUCLEOTIDE SEQUENCE [LARGE SCALE GENOMIC DNA]</scope>
    <source>
        <strain evidence="2">DSM 44142</strain>
    </source>
</reference>
<dbReference type="OrthoDB" id="9134742at2"/>
<keyword evidence="2" id="KW-1185">Reference proteome</keyword>
<dbReference type="InterPro" id="IPR016024">
    <property type="entry name" value="ARM-type_fold"/>
</dbReference>
<evidence type="ECO:0000313" key="2">
    <source>
        <dbReference type="Proteomes" id="UP000183053"/>
    </source>
</evidence>
<protein>
    <recommendedName>
        <fullName evidence="3">HEAT repeat-containing protein</fullName>
    </recommendedName>
</protein>
<evidence type="ECO:0000313" key="1">
    <source>
        <dbReference type="EMBL" id="SDR01638.1"/>
    </source>
</evidence>
<dbReference type="SUPFAM" id="SSF48371">
    <property type="entry name" value="ARM repeat"/>
    <property type="match status" value="1"/>
</dbReference>
<proteinExistence type="predicted"/>
<accession>A0A1H1FLE1</accession>
<gene>
    <name evidence="1" type="ORF">SAMN04489765_2777</name>
</gene>
<evidence type="ECO:0008006" key="3">
    <source>
        <dbReference type="Google" id="ProtNLM"/>
    </source>
</evidence>
<name>A0A1H1FLE1_9ACTN</name>
<dbReference type="Proteomes" id="UP000183053">
    <property type="component" value="Unassembled WGS sequence"/>
</dbReference>
<dbReference type="AlphaFoldDB" id="A0A1H1FLE1"/>
<organism evidence="1 2">
    <name type="scientific">Tsukamurella pulmonis</name>
    <dbReference type="NCBI Taxonomy" id="47312"/>
    <lineage>
        <taxon>Bacteria</taxon>
        <taxon>Bacillati</taxon>
        <taxon>Actinomycetota</taxon>
        <taxon>Actinomycetes</taxon>
        <taxon>Mycobacteriales</taxon>
        <taxon>Tsukamurellaceae</taxon>
        <taxon>Tsukamurella</taxon>
    </lineage>
</organism>
<dbReference type="Gene3D" id="1.25.10.10">
    <property type="entry name" value="Leucine-rich Repeat Variant"/>
    <property type="match status" value="1"/>
</dbReference>
<dbReference type="EMBL" id="FNLF01000002">
    <property type="protein sequence ID" value="SDR01638.1"/>
    <property type="molecule type" value="Genomic_DNA"/>
</dbReference>
<sequence>MARTLLDHHNASIRLRAALDAGTSPGDVDAAALVARCGVEPDFFVRDMLTWALTRLPASTTVPLLRAELGSAVPQARSQALHSLSKIGGAESAAAFGEVVTLTADADAEVARAAWRTAAALDPDAWARRSAARALVAQLGRGDAETRRSLSRAILALGDEGVSALPDAATAADEVREHVAETVRLLEDPDSGFAGSLHEAQRVAALGRQD</sequence>
<dbReference type="RefSeq" id="WP_068568902.1">
    <property type="nucleotide sequence ID" value="NZ_FNLF01000002.1"/>
</dbReference>
<dbReference type="STRING" id="47312.SAMN04489765_2777"/>